<evidence type="ECO:0008006" key="2">
    <source>
        <dbReference type="Google" id="ProtNLM"/>
    </source>
</evidence>
<reference evidence="1" key="1">
    <citation type="submission" date="2018-06" db="EMBL/GenBank/DDBJ databases">
        <authorList>
            <person name="Zhirakovskaya E."/>
        </authorList>
    </citation>
    <scope>NUCLEOTIDE SEQUENCE</scope>
</reference>
<dbReference type="InterPro" id="IPR008323">
    <property type="entry name" value="UCP033563"/>
</dbReference>
<dbReference type="PIRSF" id="PIRSF033563">
    <property type="entry name" value="UCP033563"/>
    <property type="match status" value="1"/>
</dbReference>
<dbReference type="AlphaFoldDB" id="A0A3B1CX10"/>
<proteinExistence type="predicted"/>
<dbReference type="PANTHER" id="PTHR36454">
    <property type="entry name" value="LMO2823 PROTEIN"/>
    <property type="match status" value="1"/>
</dbReference>
<protein>
    <recommendedName>
        <fullName evidence="2">HTH domain of SpoOJ/ParA/ParB/repB family, involved in chromosome partitioning</fullName>
    </recommendedName>
</protein>
<dbReference type="PANTHER" id="PTHR36454:SF1">
    <property type="entry name" value="DUF1015 DOMAIN-CONTAINING PROTEIN"/>
    <property type="match status" value="1"/>
</dbReference>
<evidence type="ECO:0000313" key="1">
    <source>
        <dbReference type="EMBL" id="VAX32972.1"/>
    </source>
</evidence>
<dbReference type="EMBL" id="UOGG01000230">
    <property type="protein sequence ID" value="VAX32972.1"/>
    <property type="molecule type" value="Genomic_DNA"/>
</dbReference>
<accession>A0A3B1CX10</accession>
<dbReference type="Pfam" id="PF06245">
    <property type="entry name" value="DUF1015"/>
    <property type="match status" value="1"/>
</dbReference>
<name>A0A3B1CX10_9ZZZZ</name>
<organism evidence="1">
    <name type="scientific">hydrothermal vent metagenome</name>
    <dbReference type="NCBI Taxonomy" id="652676"/>
    <lineage>
        <taxon>unclassified sequences</taxon>
        <taxon>metagenomes</taxon>
        <taxon>ecological metagenomes</taxon>
    </lineage>
</organism>
<sequence>MVDIVPFSGYLYNQEKTGPIDRVIAPPYDVISPEDQEKLYANSPYNVVRLILGKQSSDDTDSDNRYTRAAAVFSDWIAEGVLACDTTPAFYAYSQDYEFQGRQLSRMGFFARVKVEDFSSGNICPHEFTLAKAKKDRTKLLESCRANFSPIFGLFSDPEGSIDKILETVKRENPLAVVEDTEVTHRFWRIRDAKMIADITNSFQAKKITIADGHHRYETALAYHKAHSGDVPDSAHVMMFLTNLNSENMSIFPIHRVIHCPEAFDGKDFLARVSEFFDIESIAPDATTEDMSTLLKKSGLDEKKISFIVYLGKNNAHLLKLKDTKKVIPFLQPDEPEEMQVLDVIQLHALLIRPMLHIDTKKSDQQQHVSYKVDMNVAMELVHSGKYHLAFFMNATKMDQVRELAEKGIRLPQKATFFYPKLLSGLVINKFES</sequence>
<gene>
    <name evidence="1" type="ORF">MNBD_NITROSPINAE05-1237</name>
</gene>